<dbReference type="InterPro" id="IPR002049">
    <property type="entry name" value="LE_dom"/>
</dbReference>
<keyword evidence="7" id="KW-1185">Reference proteome</keyword>
<dbReference type="AlphaFoldDB" id="A0A3Q3MXR1"/>
<dbReference type="PANTHER" id="PTHR40446:SF2">
    <property type="entry name" value="N-ACETYLGLUCOSAMINE-1-PHOSPHODIESTER ALPHA-N-ACETYLGLUCOSAMINIDASE"/>
    <property type="match status" value="1"/>
</dbReference>
<dbReference type="InterPro" id="IPR018711">
    <property type="entry name" value="NAGPA"/>
</dbReference>
<dbReference type="InterPro" id="IPR000742">
    <property type="entry name" value="EGF"/>
</dbReference>
<reference evidence="6" key="1">
    <citation type="submission" date="2025-08" db="UniProtKB">
        <authorList>
            <consortium name="Ensembl"/>
        </authorList>
    </citation>
    <scope>IDENTIFICATION</scope>
</reference>
<dbReference type="Gene3D" id="2.170.300.10">
    <property type="entry name" value="Tie2 ligand-binding domain superfamily"/>
    <property type="match status" value="1"/>
</dbReference>
<keyword evidence="1" id="KW-0245">EGF-like domain</keyword>
<feature type="compositionally biased region" description="Basic and acidic residues" evidence="2">
    <location>
        <begin position="565"/>
        <end position="578"/>
    </location>
</feature>
<keyword evidence="3" id="KW-0812">Transmembrane</keyword>
<dbReference type="OrthoDB" id="192253at2759"/>
<evidence type="ECO:0000256" key="3">
    <source>
        <dbReference type="SAM" id="Phobius"/>
    </source>
</evidence>
<dbReference type="SMART" id="SM00181">
    <property type="entry name" value="EGF"/>
    <property type="match status" value="3"/>
</dbReference>
<feature type="transmembrane region" description="Helical" evidence="3">
    <location>
        <begin position="512"/>
        <end position="531"/>
    </location>
</feature>
<dbReference type="Pfam" id="PF23106">
    <property type="entry name" value="EGF_Teneurin"/>
    <property type="match status" value="2"/>
</dbReference>
<feature type="chain" id="PRO_5018691558" evidence="4">
    <location>
        <begin position="25"/>
        <end position="600"/>
    </location>
</feature>
<dbReference type="Gene3D" id="2.10.25.10">
    <property type="entry name" value="Laminin"/>
    <property type="match status" value="1"/>
</dbReference>
<feature type="disulfide bond" evidence="1">
    <location>
        <begin position="428"/>
        <end position="437"/>
    </location>
</feature>
<evidence type="ECO:0000313" key="6">
    <source>
        <dbReference type="Ensembl" id="ENSMAMP00000027661.1"/>
    </source>
</evidence>
<comment type="caution">
    <text evidence="1">Lacks conserved residue(s) required for the propagation of feature annotation.</text>
</comment>
<name>A0A3Q3MXR1_9TELE</name>
<protein>
    <submittedName>
        <fullName evidence="6">N-acetylglucosamine-1-phosphodiester alpha-N-acetylglucosaminidase</fullName>
    </submittedName>
</protein>
<dbReference type="GeneID" id="113136639"/>
<keyword evidence="4" id="KW-0732">Signal</keyword>
<feature type="region of interest" description="Disordered" evidence="2">
    <location>
        <begin position="564"/>
        <end position="600"/>
    </location>
</feature>
<dbReference type="RefSeq" id="XP_026173389.1">
    <property type="nucleotide sequence ID" value="XM_026317604.1"/>
</dbReference>
<dbReference type="PROSITE" id="PS50026">
    <property type="entry name" value="EGF_3"/>
    <property type="match status" value="1"/>
</dbReference>
<dbReference type="CDD" id="cd00055">
    <property type="entry name" value="EGF_Lam"/>
    <property type="match status" value="1"/>
</dbReference>
<dbReference type="InParanoid" id="A0A3Q3MXR1"/>
<dbReference type="PANTHER" id="PTHR40446">
    <property type="entry name" value="N-ACETYLGLUCOSAMINE-1-PHOSPHODIESTER ALPHA-N-ACETYLGLUCOSAMINIDASE"/>
    <property type="match status" value="1"/>
</dbReference>
<organism evidence="6 7">
    <name type="scientific">Mastacembelus armatus</name>
    <name type="common">zig-zag eel</name>
    <dbReference type="NCBI Taxonomy" id="205130"/>
    <lineage>
        <taxon>Eukaryota</taxon>
        <taxon>Metazoa</taxon>
        <taxon>Chordata</taxon>
        <taxon>Craniata</taxon>
        <taxon>Vertebrata</taxon>
        <taxon>Euteleostomi</taxon>
        <taxon>Actinopterygii</taxon>
        <taxon>Neopterygii</taxon>
        <taxon>Teleostei</taxon>
        <taxon>Neoteleostei</taxon>
        <taxon>Acanthomorphata</taxon>
        <taxon>Anabantaria</taxon>
        <taxon>Synbranchiformes</taxon>
        <taxon>Mastacembelidae</taxon>
        <taxon>Mastacembelus</taxon>
    </lineage>
</organism>
<reference evidence="6" key="2">
    <citation type="submission" date="2025-09" db="UniProtKB">
        <authorList>
            <consortium name="Ensembl"/>
        </authorList>
    </citation>
    <scope>IDENTIFICATION</scope>
</reference>
<dbReference type="PROSITE" id="PS01186">
    <property type="entry name" value="EGF_2"/>
    <property type="match status" value="1"/>
</dbReference>
<feature type="domain" description="EGF-like" evidence="5">
    <location>
        <begin position="403"/>
        <end position="438"/>
    </location>
</feature>
<dbReference type="Pfam" id="PF09992">
    <property type="entry name" value="NAGPA"/>
    <property type="match status" value="1"/>
</dbReference>
<keyword evidence="3" id="KW-1133">Transmembrane helix</keyword>
<dbReference type="STRING" id="205130.ENSMAMP00000027661"/>
<keyword evidence="3" id="KW-0472">Membrane</keyword>
<proteinExistence type="predicted"/>
<dbReference type="GeneTree" id="ENSGT01030000234566"/>
<evidence type="ECO:0000256" key="2">
    <source>
        <dbReference type="SAM" id="MobiDB-lite"/>
    </source>
</evidence>
<dbReference type="GO" id="GO:0033299">
    <property type="term" value="P:secretion of lysosomal enzymes"/>
    <property type="evidence" value="ECO:0007669"/>
    <property type="project" value="TreeGrafter"/>
</dbReference>
<accession>A0A3Q3MXR1</accession>
<keyword evidence="1" id="KW-1015">Disulfide bond</keyword>
<dbReference type="Ensembl" id="ENSMAMT00000028376.2">
    <property type="protein sequence ID" value="ENSMAMP00000027661.1"/>
    <property type="gene ID" value="ENSMAMG00000018605.2"/>
</dbReference>
<feature type="signal peptide" evidence="4">
    <location>
        <begin position="1"/>
        <end position="24"/>
    </location>
</feature>
<evidence type="ECO:0000256" key="1">
    <source>
        <dbReference type="PROSITE-ProRule" id="PRU00076"/>
    </source>
</evidence>
<evidence type="ECO:0000259" key="5">
    <source>
        <dbReference type="PROSITE" id="PS50026"/>
    </source>
</evidence>
<sequence>MAAASVKCQGVWLLLWLCVRLTELRNARVSVDDDVLLPYAHGHGPSHSHRHVRDCQPVIHGNITHETWTSSNHSGLPEAESMQFVTNVPGSNRWVYGHITVVHDPQRTVSVLEPGGPGGCGMNQRSLVEETSKAAGCLYAQNAGFFNTKSGKCLGNVVSDGRMVQDSGGVQNAQFGIRRDGTLVFGYLSQDDVLDQSNPFVQLVSGVIWLLRNGEVYINESLEAECDKTQETGVFRTFVDVVSARTAVGHDAKGKLILFQIDGQTGSRGMSLWEVAEFLKKYGVINAINLDGGGSSTYVTDGSLSSYPSDHCESDSRWRCGRSVSTILCVHRRRCQPSNCSGNGDCVDGQCRCRQGWRGAGCDSLVCQPPACGPHGVCTASGCVCDAGWRGSSCSQECPPGFYGKGCNQTCACVNAGSCDPVYGRCTCPPGFHGNSCEQVCPLGLFGLTCAQRCRCKDQCPCDPHTGSCNVTLQGEANFTLYTAGHCLAKQMFTSWRREEEAHREQPHLTEVTWLIITLTLASLLIASLLVHLGRACRSSAPPHFLKRRDYSYVPLTDINGATSRSEDHAAKSRRGDFGLDDSDSQDELWSPSCSGKSQL</sequence>
<dbReference type="CTD" id="51172"/>
<dbReference type="PROSITE" id="PS00022">
    <property type="entry name" value="EGF_1"/>
    <property type="match status" value="2"/>
</dbReference>
<evidence type="ECO:0000256" key="4">
    <source>
        <dbReference type="SAM" id="SignalP"/>
    </source>
</evidence>
<dbReference type="Proteomes" id="UP000261640">
    <property type="component" value="Unplaced"/>
</dbReference>
<evidence type="ECO:0000313" key="7">
    <source>
        <dbReference type="Proteomes" id="UP000261640"/>
    </source>
</evidence>